<dbReference type="InterPro" id="IPR011598">
    <property type="entry name" value="bHLH_dom"/>
</dbReference>
<feature type="region of interest" description="Disordered" evidence="1">
    <location>
        <begin position="432"/>
        <end position="521"/>
    </location>
</feature>
<dbReference type="SMART" id="SM00353">
    <property type="entry name" value="HLH"/>
    <property type="match status" value="1"/>
</dbReference>
<dbReference type="RefSeq" id="XP_003646257.1">
    <property type="nucleotide sequence ID" value="XM_003646209.1"/>
</dbReference>
<accession>G8JTT7</accession>
<feature type="region of interest" description="Disordered" evidence="1">
    <location>
        <begin position="1"/>
        <end position="82"/>
    </location>
</feature>
<dbReference type="Pfam" id="PF00010">
    <property type="entry name" value="HLH"/>
    <property type="match status" value="1"/>
</dbReference>
<dbReference type="KEGG" id="erc:Ecym_4385"/>
<keyword evidence="4" id="KW-1185">Reference proteome</keyword>
<dbReference type="InterPro" id="IPR036638">
    <property type="entry name" value="HLH_DNA-bd_sf"/>
</dbReference>
<feature type="compositionally biased region" description="Basic and acidic residues" evidence="1">
    <location>
        <begin position="151"/>
        <end position="167"/>
    </location>
</feature>
<organism evidence="3 4">
    <name type="scientific">Eremothecium cymbalariae (strain CBS 270.75 / DBVPG 7215 / KCTC 17166 / NRRL Y-17582)</name>
    <name type="common">Yeast</name>
    <dbReference type="NCBI Taxonomy" id="931890"/>
    <lineage>
        <taxon>Eukaryota</taxon>
        <taxon>Fungi</taxon>
        <taxon>Dikarya</taxon>
        <taxon>Ascomycota</taxon>
        <taxon>Saccharomycotina</taxon>
        <taxon>Saccharomycetes</taxon>
        <taxon>Saccharomycetales</taxon>
        <taxon>Saccharomycetaceae</taxon>
        <taxon>Eremothecium</taxon>
    </lineage>
</organism>
<dbReference type="EMBL" id="CP002500">
    <property type="protein sequence ID" value="AET39440.1"/>
    <property type="molecule type" value="Genomic_DNA"/>
</dbReference>
<sequence length="580" mass="61862">MMMEEGKLGDGDDIEGKVGGGSGDLNCGNGRTILEQVGEYLSEQGRQGVRRGGGKQERDGGGRGVMGRDGDGSEGEGGEGAHGWSAEEMQIDLERLGHSLLEGGGMVVEMREWGVLQAIFLDFSLLEETHHGKLEDDLEVHHHSKIAVAKRGGEGRRGDDHEEGGHEEGEEDDKQGQEQQPQHVRPRMVFSPMMSPLVQSHGSATNTPMLSADLAHTTHNTPYLQHEVHGIGMHALAKQSSFSPLSSPALMAVEGVRSNSFSLPEASLVTRRSSGASRSKKTPHSTPYMSAGSGKVSKHSPLVGPKKTIANTGSAAVTAAATSSSSSSSKYKGQIWDDMFKLPNSSIAIPSSQQYSTSLGSVSGDTPTSHSTVSSTSLGPADDHFSDEHMKPATLMNFPKFILPSVTNNHTTSSSSPSNGMVIRATESPVIRPRHQNGVPTNSAATVNNKGKNINNNKGADNSSTGAAVSVPPTAVSIPDSLHMKNIPNGSSEHNVPVESQHHTKRTSRSASNRSNNDELIKKEVHKVAEQGRRNRLNNALVELNTLLPQELKDSVQVPSKATTVEMACEYIKQLTSQKK</sequence>
<feature type="compositionally biased region" description="Low complexity" evidence="1">
    <location>
        <begin position="366"/>
        <end position="377"/>
    </location>
</feature>
<dbReference type="OMA" id="VRPDMVF"/>
<feature type="compositionally biased region" description="Low complexity" evidence="1">
    <location>
        <begin position="448"/>
        <end position="459"/>
    </location>
</feature>
<feature type="region of interest" description="Disordered" evidence="1">
    <location>
        <begin position="267"/>
        <end position="308"/>
    </location>
</feature>
<dbReference type="GeneID" id="11470061"/>
<dbReference type="FunFam" id="4.10.280.10:FF:000099">
    <property type="entry name" value="Myc-family transcription factor"/>
    <property type="match status" value="1"/>
</dbReference>
<protein>
    <recommendedName>
        <fullName evidence="2">BHLH domain-containing protein</fullName>
    </recommendedName>
</protein>
<name>G8JTT7_ERECY</name>
<dbReference type="Proteomes" id="UP000006790">
    <property type="component" value="Chromosome 4"/>
</dbReference>
<evidence type="ECO:0000313" key="3">
    <source>
        <dbReference type="EMBL" id="AET39440.1"/>
    </source>
</evidence>
<feature type="compositionally biased region" description="Polar residues" evidence="1">
    <location>
        <begin position="438"/>
        <end position="447"/>
    </location>
</feature>
<feature type="compositionally biased region" description="Basic and acidic residues" evidence="1">
    <location>
        <begin position="54"/>
        <end position="71"/>
    </location>
</feature>
<dbReference type="PROSITE" id="PS50888">
    <property type="entry name" value="BHLH"/>
    <property type="match status" value="1"/>
</dbReference>
<feature type="region of interest" description="Disordered" evidence="1">
    <location>
        <begin position="355"/>
        <end position="388"/>
    </location>
</feature>
<feature type="compositionally biased region" description="Basic and acidic residues" evidence="1">
    <location>
        <begin position="1"/>
        <end position="16"/>
    </location>
</feature>
<dbReference type="eggNOG" id="ENOG502S1Z7">
    <property type="taxonomic scope" value="Eukaryota"/>
</dbReference>
<dbReference type="HOGENOM" id="CLU_033737_0_0_1"/>
<dbReference type="GO" id="GO:0046983">
    <property type="term" value="F:protein dimerization activity"/>
    <property type="evidence" value="ECO:0007669"/>
    <property type="project" value="InterPro"/>
</dbReference>
<evidence type="ECO:0000256" key="1">
    <source>
        <dbReference type="SAM" id="MobiDB-lite"/>
    </source>
</evidence>
<dbReference type="InParanoid" id="G8JTT7"/>
<feature type="region of interest" description="Disordered" evidence="1">
    <location>
        <begin position="147"/>
        <end position="183"/>
    </location>
</feature>
<feature type="compositionally biased region" description="Polar residues" evidence="1">
    <location>
        <begin position="355"/>
        <end position="365"/>
    </location>
</feature>
<evidence type="ECO:0000313" key="4">
    <source>
        <dbReference type="Proteomes" id="UP000006790"/>
    </source>
</evidence>
<dbReference type="Gene3D" id="4.10.280.10">
    <property type="entry name" value="Helix-loop-helix DNA-binding domain"/>
    <property type="match status" value="1"/>
</dbReference>
<gene>
    <name evidence="3" type="ordered locus">Ecym_4385</name>
</gene>
<reference evidence="4" key="1">
    <citation type="journal article" date="2012" name="G3 (Bethesda)">
        <title>Pichia sorbitophila, an interspecies yeast hybrid reveals early steps of genome resolution following polyploidization.</title>
        <authorList>
            <person name="Leh Louis V."/>
            <person name="Despons L."/>
            <person name="Friedrich A."/>
            <person name="Martin T."/>
            <person name="Durrens P."/>
            <person name="Casaregola S."/>
            <person name="Neuveglise C."/>
            <person name="Fairhead C."/>
            <person name="Marck C."/>
            <person name="Cruz J.A."/>
            <person name="Straub M.L."/>
            <person name="Kugler V."/>
            <person name="Sacerdot C."/>
            <person name="Uzunov Z."/>
            <person name="Thierry A."/>
            <person name="Weiss S."/>
            <person name="Bleykasten C."/>
            <person name="De Montigny J."/>
            <person name="Jacques N."/>
            <person name="Jung P."/>
            <person name="Lemaire M."/>
            <person name="Mallet S."/>
            <person name="Morel G."/>
            <person name="Richard G.F."/>
            <person name="Sarkar A."/>
            <person name="Savel G."/>
            <person name="Schacherer J."/>
            <person name="Seret M.L."/>
            <person name="Talla E."/>
            <person name="Samson G."/>
            <person name="Jubin C."/>
            <person name="Poulain J."/>
            <person name="Vacherie B."/>
            <person name="Barbe V."/>
            <person name="Pelletier E."/>
            <person name="Sherman D.J."/>
            <person name="Westhof E."/>
            <person name="Weissenbach J."/>
            <person name="Baret P.V."/>
            <person name="Wincker P."/>
            <person name="Gaillardin C."/>
            <person name="Dujon B."/>
            <person name="Souciet J.L."/>
        </authorList>
    </citation>
    <scope>NUCLEOTIDE SEQUENCE [LARGE SCALE GENOMIC DNA]</scope>
    <source>
        <strain evidence="4">CBS 270.75 / DBVPG 7215 / KCTC 17166 / NRRL Y-17582</strain>
    </source>
</reference>
<dbReference type="SUPFAM" id="SSF47459">
    <property type="entry name" value="HLH, helix-loop-helix DNA-binding domain"/>
    <property type="match status" value="1"/>
</dbReference>
<dbReference type="STRING" id="931890.G8JTT7"/>
<dbReference type="OrthoDB" id="5344169at2759"/>
<dbReference type="AlphaFoldDB" id="G8JTT7"/>
<proteinExistence type="predicted"/>
<evidence type="ECO:0000259" key="2">
    <source>
        <dbReference type="PROSITE" id="PS50888"/>
    </source>
</evidence>
<feature type="domain" description="BHLH" evidence="2">
    <location>
        <begin position="521"/>
        <end position="575"/>
    </location>
</feature>